<dbReference type="Gene3D" id="1.10.472.10">
    <property type="entry name" value="Cyclin-like"/>
    <property type="match status" value="1"/>
</dbReference>
<gene>
    <name evidence="2" type="primary">BUR2_2</name>
    <name evidence="2" type="ORF">GRS66_009439</name>
</gene>
<keyword evidence="3" id="KW-1185">Reference proteome</keyword>
<dbReference type="OrthoDB" id="25002at2759"/>
<reference evidence="2 3" key="1">
    <citation type="journal article" date="2019" name="BMC Genomics">
        <title>Chromosome level assembly and comparative genome analysis confirm lager-brewing yeasts originated from a single hybridization.</title>
        <authorList>
            <person name="Salazar A.N."/>
            <person name="Gorter de Vries A.R."/>
            <person name="van den Broek M."/>
            <person name="Brouwers N."/>
            <person name="de la Torre Cortes P."/>
            <person name="Kuijpers N.G.A."/>
            <person name="Daran J.G."/>
            <person name="Abeel T."/>
        </authorList>
    </citation>
    <scope>NUCLEOTIDE SEQUENCE [LARGE SCALE GENOMIC DNA]</scope>
    <source>
        <strain evidence="2 3">CBS 1483</strain>
    </source>
</reference>
<dbReference type="Proteomes" id="UP000501346">
    <property type="component" value="Chromosome SeXII"/>
</dbReference>
<feature type="region of interest" description="Disordered" evidence="1">
    <location>
        <begin position="372"/>
        <end position="395"/>
    </location>
</feature>
<feature type="region of interest" description="Disordered" evidence="1">
    <location>
        <begin position="1"/>
        <end position="31"/>
    </location>
</feature>
<dbReference type="SUPFAM" id="SSF47954">
    <property type="entry name" value="Cyclin-like"/>
    <property type="match status" value="1"/>
</dbReference>
<dbReference type="InterPro" id="IPR036915">
    <property type="entry name" value="Cyclin-like_sf"/>
</dbReference>
<dbReference type="GO" id="GO:0016538">
    <property type="term" value="F:cyclin-dependent protein serine/threonine kinase regulator activity"/>
    <property type="evidence" value="ECO:0007669"/>
    <property type="project" value="InterPro"/>
</dbReference>
<accession>A0A6C1ECK5</accession>
<dbReference type="PANTHER" id="PTHR10026">
    <property type="entry name" value="CYCLIN"/>
    <property type="match status" value="1"/>
</dbReference>
<proteinExistence type="predicted"/>
<evidence type="ECO:0000256" key="1">
    <source>
        <dbReference type="SAM" id="MobiDB-lite"/>
    </source>
</evidence>
<sequence length="395" mass="45425">MSASSPRGGVATTPSLPRPTNNASPPPASNGFNARTLWPDLIETPENQWVFECKEIIEKIGTDEPIALEMKRNMEKCLMYFYTLKKKLNLFDHTYTASCILFYRYWFVYGIPTTITECIHISQGILVTACKTMENNRPIEAYVKATCDFLMQNIPSLKSRTNIDKLKWEFRDKLVTNEKKILCSFGFDLNIGNPKELIEEIFSGYYRFNRDHNLPDTFKKAFPKILQESRNFMVQAVTQPVSLLCDGYTFIALSLIYCGLEYKKLVDKDFKYPKNFFRDRFPIEVTSANFANIFTDYKLLEENFFTLKSNKGAKLQIDSGMVDSVIDESNGEESGALKLSDPFNYELIRSGEVKEEFLSHIETRVNDLIEKAKQESTKRKANEPITASDAKKQKI</sequence>
<feature type="compositionally biased region" description="Basic and acidic residues" evidence="1">
    <location>
        <begin position="372"/>
        <end position="382"/>
    </location>
</feature>
<protein>
    <submittedName>
        <fullName evidence="2">Protein bur2</fullName>
    </submittedName>
</protein>
<dbReference type="EMBL" id="CP049009">
    <property type="protein sequence ID" value="QID86799.1"/>
    <property type="molecule type" value="Genomic_DNA"/>
</dbReference>
<evidence type="ECO:0000313" key="3">
    <source>
        <dbReference type="Proteomes" id="UP000501346"/>
    </source>
</evidence>
<organism evidence="2 3">
    <name type="scientific">Saccharomyces pastorianus</name>
    <name type="common">Lager yeast</name>
    <name type="synonym">Saccharomyces cerevisiae x Saccharomyces eubayanus</name>
    <dbReference type="NCBI Taxonomy" id="27292"/>
    <lineage>
        <taxon>Eukaryota</taxon>
        <taxon>Fungi</taxon>
        <taxon>Dikarya</taxon>
        <taxon>Ascomycota</taxon>
        <taxon>Saccharomycotina</taxon>
        <taxon>Saccharomycetes</taxon>
        <taxon>Saccharomycetales</taxon>
        <taxon>Saccharomycetaceae</taxon>
        <taxon>Saccharomyces</taxon>
    </lineage>
</organism>
<dbReference type="GO" id="GO:0006357">
    <property type="term" value="P:regulation of transcription by RNA polymerase II"/>
    <property type="evidence" value="ECO:0007669"/>
    <property type="project" value="InterPro"/>
</dbReference>
<name>A0A6C1ECK5_SACPS</name>
<evidence type="ECO:0000313" key="2">
    <source>
        <dbReference type="EMBL" id="QID86799.1"/>
    </source>
</evidence>
<dbReference type="AlphaFoldDB" id="A0A6C1ECK5"/>
<dbReference type="InterPro" id="IPR043198">
    <property type="entry name" value="Cyclin/Ssn8"/>
</dbReference>
<dbReference type="FunFam" id="1.10.472.10:FF:000146">
    <property type="entry name" value="Bur2p"/>
    <property type="match status" value="1"/>
</dbReference>